<dbReference type="EMBL" id="JAKFHA010000021">
    <property type="protein sequence ID" value="MCF2531149.1"/>
    <property type="molecule type" value="Genomic_DNA"/>
</dbReference>
<evidence type="ECO:0000259" key="1">
    <source>
        <dbReference type="SMART" id="SM00943"/>
    </source>
</evidence>
<comment type="caution">
    <text evidence="2">The sequence shown here is derived from an EMBL/GenBank/DDBJ whole genome shotgun (WGS) entry which is preliminary data.</text>
</comment>
<reference evidence="2" key="1">
    <citation type="submission" date="2022-01" db="EMBL/GenBank/DDBJ databases">
        <title>Genome-Based Taxonomic Classification of the Phylum Actinobacteria.</title>
        <authorList>
            <person name="Gao Y."/>
        </authorList>
    </citation>
    <scope>NUCLEOTIDE SEQUENCE</scope>
    <source>
        <strain evidence="2">KLBMP 8922</strain>
    </source>
</reference>
<dbReference type="Pfam" id="PF09250">
    <property type="entry name" value="Prim-Pol"/>
    <property type="match status" value="1"/>
</dbReference>
<name>A0AA41U6N7_9ACTN</name>
<dbReference type="Proteomes" id="UP001165378">
    <property type="component" value="Unassembled WGS sequence"/>
</dbReference>
<dbReference type="RefSeq" id="WP_235055818.1">
    <property type="nucleotide sequence ID" value="NZ_JAKFHA010000021.1"/>
</dbReference>
<dbReference type="AlphaFoldDB" id="A0AA41U6N7"/>
<dbReference type="InterPro" id="IPR015330">
    <property type="entry name" value="DNA_primase/pol_bifunc_N"/>
</dbReference>
<accession>A0AA41U6N7</accession>
<protein>
    <submittedName>
        <fullName evidence="2">Bifunctional DNA primase/polymerase</fullName>
    </submittedName>
</protein>
<proteinExistence type="predicted"/>
<evidence type="ECO:0000313" key="2">
    <source>
        <dbReference type="EMBL" id="MCF2531149.1"/>
    </source>
</evidence>
<sequence length="203" mass="22425">MTSPTPRTRNSLPVATTWTPQRTADLYASFGWRLARGTYRTYDGCSCRNPQCAAPGLHAADADWTQTASSDPQFVRAWLRRHRRACMGTPAGECFDVLELPRATGLQLMRRWEFAEFLTGPVLALTGHLLVFTALRSSGTDETGIGRWLPQTEFLVLPPAGRASAPVRWVVPPTSANTVRLPDPANVLGLIVRSPRRRRTASP</sequence>
<feature type="domain" description="DNA primase/polymerase bifunctional N-terminal" evidence="1">
    <location>
        <begin position="24"/>
        <end position="187"/>
    </location>
</feature>
<dbReference type="SMART" id="SM00943">
    <property type="entry name" value="Prim-Pol"/>
    <property type="match status" value="1"/>
</dbReference>
<keyword evidence="3" id="KW-1185">Reference proteome</keyword>
<evidence type="ECO:0000313" key="3">
    <source>
        <dbReference type="Proteomes" id="UP001165378"/>
    </source>
</evidence>
<organism evidence="2 3">
    <name type="scientific">Yinghuangia soli</name>
    <dbReference type="NCBI Taxonomy" id="2908204"/>
    <lineage>
        <taxon>Bacteria</taxon>
        <taxon>Bacillati</taxon>
        <taxon>Actinomycetota</taxon>
        <taxon>Actinomycetes</taxon>
        <taxon>Kitasatosporales</taxon>
        <taxon>Streptomycetaceae</taxon>
        <taxon>Yinghuangia</taxon>
    </lineage>
</organism>
<gene>
    <name evidence="2" type="ORF">LZ495_28575</name>
</gene>